<dbReference type="OrthoDB" id="9814461at2"/>
<dbReference type="PANTHER" id="PTHR30482">
    <property type="entry name" value="HIGH-AFFINITY BRANCHED-CHAIN AMINO ACID TRANSPORT SYSTEM PERMEASE"/>
    <property type="match status" value="1"/>
</dbReference>
<evidence type="ECO:0000256" key="5">
    <source>
        <dbReference type="ARBA" id="ARBA00023136"/>
    </source>
</evidence>
<proteinExistence type="predicted"/>
<feature type="transmembrane region" description="Helical" evidence="6">
    <location>
        <begin position="340"/>
        <end position="360"/>
    </location>
</feature>
<evidence type="ECO:0000256" key="4">
    <source>
        <dbReference type="ARBA" id="ARBA00022989"/>
    </source>
</evidence>
<feature type="transmembrane region" description="Helical" evidence="6">
    <location>
        <begin position="243"/>
        <end position="267"/>
    </location>
</feature>
<feature type="transmembrane region" description="Helical" evidence="6">
    <location>
        <begin position="474"/>
        <end position="491"/>
    </location>
</feature>
<accession>H0HLT9</accession>
<dbReference type="GO" id="GO:0015658">
    <property type="term" value="F:branched-chain amino acid transmembrane transporter activity"/>
    <property type="evidence" value="ECO:0007669"/>
    <property type="project" value="InterPro"/>
</dbReference>
<reference evidence="8 9" key="1">
    <citation type="journal article" date="2012" name="J. Bacteriol.">
        <title>Draft Genome Sequence of Mesorhizobium alhagi CCNWXJ12-2T, a Novel Salt-Resistant Species Isolated from the Desert of Northwestern China.</title>
        <authorList>
            <person name="Zhou M."/>
            <person name="Chen W."/>
            <person name="Chen H."/>
            <person name="Wei G."/>
        </authorList>
    </citation>
    <scope>NUCLEOTIDE SEQUENCE [LARGE SCALE GENOMIC DNA]</scope>
    <source>
        <strain evidence="8 9">CCNWXJ12-2</strain>
    </source>
</reference>
<protein>
    <submittedName>
        <fullName evidence="8">Inner-membrane translocator</fullName>
    </submittedName>
</protein>
<feature type="transmembrane region" description="Helical" evidence="6">
    <location>
        <begin position="195"/>
        <end position="213"/>
    </location>
</feature>
<keyword evidence="3 6" id="KW-0812">Transmembrane</keyword>
<evidence type="ECO:0000256" key="2">
    <source>
        <dbReference type="ARBA" id="ARBA00022475"/>
    </source>
</evidence>
<evidence type="ECO:0000313" key="8">
    <source>
        <dbReference type="EMBL" id="EHK58347.1"/>
    </source>
</evidence>
<dbReference type="EMBL" id="AHAM01000035">
    <property type="protein sequence ID" value="EHK58347.1"/>
    <property type="molecule type" value="Genomic_DNA"/>
</dbReference>
<keyword evidence="9" id="KW-1185">Reference proteome</keyword>
<dbReference type="PANTHER" id="PTHR30482:SF20">
    <property type="entry name" value="HIGH-AFFINITY BRANCHED-CHAIN AMINO ACID TRANSPORT SYSTEM PERMEASE PROTEIN LIVM"/>
    <property type="match status" value="1"/>
</dbReference>
<dbReference type="NCBIfam" id="NF008450">
    <property type="entry name" value="PRK11301.1"/>
    <property type="match status" value="1"/>
</dbReference>
<evidence type="ECO:0000256" key="3">
    <source>
        <dbReference type="ARBA" id="ARBA00022692"/>
    </source>
</evidence>
<dbReference type="RefSeq" id="WP_008834751.1">
    <property type="nucleotide sequence ID" value="NZ_AHAM01000035.1"/>
</dbReference>
<dbReference type="InterPro" id="IPR043428">
    <property type="entry name" value="LivM-like"/>
</dbReference>
<dbReference type="Proteomes" id="UP000003250">
    <property type="component" value="Unassembled WGS sequence"/>
</dbReference>
<dbReference type="CDD" id="cd06581">
    <property type="entry name" value="TM_PBP1_LivM_like"/>
    <property type="match status" value="1"/>
</dbReference>
<feature type="transmembrane region" description="Helical" evidence="6">
    <location>
        <begin position="391"/>
        <end position="409"/>
    </location>
</feature>
<dbReference type="InterPro" id="IPR001851">
    <property type="entry name" value="ABC_transp_permease"/>
</dbReference>
<keyword evidence="2" id="KW-1003">Cell membrane</keyword>
<dbReference type="GO" id="GO:0005886">
    <property type="term" value="C:plasma membrane"/>
    <property type="evidence" value="ECO:0007669"/>
    <property type="project" value="UniProtKB-SubCell"/>
</dbReference>
<evidence type="ECO:0000256" key="1">
    <source>
        <dbReference type="ARBA" id="ARBA00004651"/>
    </source>
</evidence>
<gene>
    <name evidence="8" type="ORF">MAXJ12_05503</name>
</gene>
<keyword evidence="4 6" id="KW-1133">Transmembrane helix</keyword>
<feature type="transmembrane region" description="Helical" evidence="6">
    <location>
        <begin position="107"/>
        <end position="129"/>
    </location>
</feature>
<feature type="transmembrane region" description="Helical" evidence="6">
    <location>
        <begin position="52"/>
        <end position="77"/>
    </location>
</feature>
<dbReference type="PATRIC" id="fig|1107882.3.peg.1088"/>
<feature type="domain" description="High-affinity branched-chain amino acid transport system permease LivHM N-terminal" evidence="7">
    <location>
        <begin position="19"/>
        <end position="118"/>
    </location>
</feature>
<dbReference type="InterPro" id="IPR021807">
    <property type="entry name" value="LivHM_N"/>
</dbReference>
<feature type="transmembrane region" description="Helical" evidence="6">
    <location>
        <begin position="161"/>
        <end position="183"/>
    </location>
</feature>
<evidence type="ECO:0000313" key="9">
    <source>
        <dbReference type="Proteomes" id="UP000003250"/>
    </source>
</evidence>
<feature type="transmembrane region" description="Helical" evidence="6">
    <location>
        <begin position="135"/>
        <end position="154"/>
    </location>
</feature>
<feature type="transmembrane region" description="Helical" evidence="6">
    <location>
        <begin position="421"/>
        <end position="454"/>
    </location>
</feature>
<feature type="transmembrane region" description="Helical" evidence="6">
    <location>
        <begin position="274"/>
        <end position="293"/>
    </location>
</feature>
<name>H0HLT9_9HYPH</name>
<dbReference type="Pfam" id="PF11862">
    <property type="entry name" value="DUF3382"/>
    <property type="match status" value="1"/>
</dbReference>
<comment type="subcellular location">
    <subcellularLocation>
        <location evidence="1">Cell membrane</location>
        <topology evidence="1">Multi-pass membrane protein</topology>
    </subcellularLocation>
</comment>
<feature type="transmembrane region" description="Helical" evidence="6">
    <location>
        <begin position="23"/>
        <end position="40"/>
    </location>
</feature>
<evidence type="ECO:0000259" key="7">
    <source>
        <dbReference type="Pfam" id="PF11862"/>
    </source>
</evidence>
<keyword evidence="5 6" id="KW-0472">Membrane</keyword>
<organism evidence="8 9">
    <name type="scientific">Mesorhizobium alhagi CCNWXJ12-2</name>
    <dbReference type="NCBI Taxonomy" id="1107882"/>
    <lineage>
        <taxon>Bacteria</taxon>
        <taxon>Pseudomonadati</taxon>
        <taxon>Pseudomonadota</taxon>
        <taxon>Alphaproteobacteria</taxon>
        <taxon>Hyphomicrobiales</taxon>
        <taxon>Phyllobacteriaceae</taxon>
        <taxon>Allomesorhizobium</taxon>
    </lineage>
</organism>
<evidence type="ECO:0000256" key="6">
    <source>
        <dbReference type="SAM" id="Phobius"/>
    </source>
</evidence>
<dbReference type="AlphaFoldDB" id="H0HLT9"/>
<sequence>MVQAVSTNRVETEKLVPRAIREALYAGAIAFGLFVLLVGLKTDQNIRNELIIVQRWGLLAVVVALVMIGRFVTVVYIRPFIAGQKIADITTGLLPDTMAVRFFRLPYFIAALVVAAILLAFGASLAAAVGPQVGAYLGMVRGLAIIYALAWLLYYFRTFILANFSALGVTILVLYPIFIVAAFGFQGSLKWVDNFGIQILIYVMLAWGLNIVVGLAGLLDLGYVAFYAVGAYCYALLGTEFGWSFWILLPAAGAMAAFWGVILGFPVLRLRGDYLAIVTLAFGEIIRLVLINWREVTNGSAGISGIPKVTFFGLFSFDVSSPNYISKVFDIAQSGAYYKIFLYYLILGLALLTAFVTLRLRSMPVGRAWEALREDEIACRSLGINTTTTKLTAFATGAMFGGFAGSFFAARQGFVSPESFVFLESAIILAIVVLGGMGSLTGIAIAALVMIGGTEILRELDFLKVIFGPSFTPELYRMLLFGMAMVIVMIWKPRGFVGSREPTAFLFKRKSVSGSFTKEGHG</sequence>
<feature type="transmembrane region" description="Helical" evidence="6">
    <location>
        <begin position="218"/>
        <end position="237"/>
    </location>
</feature>
<dbReference type="Pfam" id="PF02653">
    <property type="entry name" value="BPD_transp_2"/>
    <property type="match status" value="1"/>
</dbReference>